<organism evidence="2 3">
    <name type="scientific">Xanthobacter dioxanivorans</name>
    <dbReference type="NCBI Taxonomy" id="2528964"/>
    <lineage>
        <taxon>Bacteria</taxon>
        <taxon>Pseudomonadati</taxon>
        <taxon>Pseudomonadota</taxon>
        <taxon>Alphaproteobacteria</taxon>
        <taxon>Hyphomicrobiales</taxon>
        <taxon>Xanthobacteraceae</taxon>
        <taxon>Xanthobacter</taxon>
    </lineage>
</organism>
<dbReference type="EMBL" id="CP063362">
    <property type="protein sequence ID" value="QRG08717.1"/>
    <property type="molecule type" value="Genomic_DNA"/>
</dbReference>
<dbReference type="KEGG" id="xdi:EZH22_10770"/>
<protein>
    <submittedName>
        <fullName evidence="2">Uncharacterized protein</fullName>
    </submittedName>
</protein>
<gene>
    <name evidence="2" type="ORF">EZH22_10770</name>
</gene>
<evidence type="ECO:0000256" key="1">
    <source>
        <dbReference type="SAM" id="MobiDB-lite"/>
    </source>
</evidence>
<feature type="region of interest" description="Disordered" evidence="1">
    <location>
        <begin position="92"/>
        <end position="119"/>
    </location>
</feature>
<feature type="compositionally biased region" description="Basic and acidic residues" evidence="1">
    <location>
        <begin position="103"/>
        <end position="113"/>
    </location>
</feature>
<sequence length="216" mass="23334">MPSNSIPTTLILFSKNWAGKAQAGRFSSADAERATAAAFKNGASVVTFTECDDADLIAAIPAGRFGENDRPLLTSVRQDIFKRLVTITETQGKATTPAQSQEKAAEADAEKNEPTAPTRKKAAAMLATVTDKATGETLISVVVKEGAKHWPGLKKGDIVLATDFSDGEYNGWWEAVVKARSDSHVTLEWRDYKDMPTFTRPITQVAPIHPECKVAV</sequence>
<dbReference type="RefSeq" id="WP_203195630.1">
    <property type="nucleotide sequence ID" value="NZ_CP063362.1"/>
</dbReference>
<feature type="compositionally biased region" description="Polar residues" evidence="1">
    <location>
        <begin position="92"/>
        <end position="101"/>
    </location>
</feature>
<proteinExistence type="predicted"/>
<name>A0A974PS31_9HYPH</name>
<evidence type="ECO:0000313" key="2">
    <source>
        <dbReference type="EMBL" id="QRG08717.1"/>
    </source>
</evidence>
<dbReference type="AlphaFoldDB" id="A0A974PS31"/>
<evidence type="ECO:0000313" key="3">
    <source>
        <dbReference type="Proteomes" id="UP000596427"/>
    </source>
</evidence>
<dbReference type="Proteomes" id="UP000596427">
    <property type="component" value="Chromosome"/>
</dbReference>
<reference evidence="2 3" key="1">
    <citation type="submission" date="2020-10" db="EMBL/GenBank/DDBJ databases">
        <title>Degradation of 1,4-Dioxane by Xanthobacter sp. YN2, via a Novel Group-2 Soluble Di-Iron Monooxygenase.</title>
        <authorList>
            <person name="Ma F."/>
            <person name="Wang Y."/>
            <person name="Yang J."/>
            <person name="Guo H."/>
            <person name="Su D."/>
            <person name="Yu L."/>
        </authorList>
    </citation>
    <scope>NUCLEOTIDE SEQUENCE [LARGE SCALE GENOMIC DNA]</scope>
    <source>
        <strain evidence="2 3">YN2</strain>
    </source>
</reference>
<keyword evidence="3" id="KW-1185">Reference proteome</keyword>
<accession>A0A974PS31</accession>